<name>A0ACB8VPN7_9TELE</name>
<sequence length="1948" mass="211063">MVSSKLAVLVLLISVIQVNATAKLNIPKVLLPLARSTKIYFILETTEGCYRWSSTTRPEVASIQAVDEDSSRGCSRKAVLQALSTQPSRLTSIILAEDVVTGQVLRCDAIVDIISEIQIVSTTRELHLEDSPLALKIHALDSEGNTFSTLSGLVFDWTLVKDVDVNGFSDSYNSLRVLKFSESTYTPPAYISEMERVGKQGDIILVSGLKTGHAKLKAKIQEPLYKDVGAAEVRLLILENILLSPAHDVYLLAGTSIRYKVLKIRQGTITELSMPCDQYELHLQNSVVGPNGNPDVAVASLHQSTSKVTAIQLGHINVVLDHKTFKIHPGDSWVLETGREYDITIEVFDKSGNKIYLSDNVRIGAVFPVEYFELRESSVNGSYHHVKALSEGLTLIDATLSAVVDENGKVHALANPVHNEQDVEIFNPIVLSPSILTFPWQPKVGAYQYTIKATGGSGNFSWSSSNTAVATVTVKGVMTTVSDIGVSVVYAHDLRNSLHFGQMKRPGWAWFLDLPLRIFGLLEEVEKQRVILSDCSHFDLQVEEENHGVFQLLDERLAPGQDHCSGVKAKALAPGYTVLTVSYTHGNVHLSAKITIAAYLPLRAIDPVSVAVVTLGSSKDMLFEGGPRPWVLEPSKFFCNLRAEDEASVSLTLTSPSSHSYNQHWVRATCKALGEQVLEVMVGNKPSVTNPYPAVEPAVVKFVCAPPSRFTLLPVYTSPQLDLTCPLLQQNKQVVPVSNYRNPILDLMAFDQQGRKFDNFSSLSILWESTKVSVASIEPTLPMELLLLEDGNKQMKLHGRRTVLVHHQTGLSAITVTALGYQVSHLTAAKVPSPHDPLTPVSATLELLLVEDVKISPDTVTIYNHPDVRANLALREGSGYFFVNTSVKGIVDVVFQEAQGTVQVSPVHPGTVKVMVHDLCLAFPAPAKATVHVSDILEVYVRVVDKVEIGKSVRAYVRVLDDNKKPFPASYFHFMNLKLKAASAIVSLKPLAESTEVDTAVFLVKGVTIGQTSLSAVVVDKNGGKISSAPQPIEVFPPFKLIPRKMTLLIGAMMQITSEGGPQPQSNILFSISNGKMASVNSMGHVRGITVGNVTVTGLVQAVDAETGKLVVVSQDQVEVEVVQLTAIRIRAPITRMKTGAQMPVYVMGVTNSQTPFSFGNAVPSLTFHWSTTKRDILDVHSRHIEANLELQSEHNFGMRVTGRTRGRTGLKVVLRVTDPEAGQLVGNLQELTDEIQIQVYDELQILNPKVKADELLMAPNSALKLQTNRDGVGALSYRMLDCPDQVVIAQVDDKGFLFSGSVTGISSLLITSQETFGVNQTLILAVKVVPVSYVRFSTSPALYTHTKESLKAFPLGTVLTFTVHFHASTGEALHSSNSHLTFSTNRDDLVQVGIGPGNHTITVRTINIGLTLLAVWDSGNVGVADYVPLPVEHAIHPLEAQRLVVGDVVCFAAQLVNPDGGHGTWSSSVNNILEVDPKSGAAVARDSGTVTVYYEIPGILKTYTEVVVEAATRTAAMAQATPVRNGKETKVLLTTRERGTNLIGTCSSAQTKAISELQPETSVGCHLSFTSDAIHFPASDVFKTHTGFDSSIGLYTCSMTLQPMTDQQTRVLSMSMTNLLAKAVLEGSAFSGEQISAILPIEPGLYTDQTELLLSNLHPSAELTVYGPAAALSNMEVVSTSPSIAVLEKEVHHDFPSFSKYTISAVNPQAATSASISISSTSSGQSLIIPVTLIHMADPNMAKEAASPPPPFNTEGGLHSFINSYQMMFFTLFALLAGTAVVIIGGSPYFCRKCYAKTELVGGTVMLIKSLGTWLILYDSEEHLCTVLHKVFSPREQTYPTLYPRTPPPTSEKLREPACLPPAAARPSPSSPRDLRIHKTWKPRPPEPTAQRLFTKSHGNGMEREAPSGKCHTEQPAAAAGGTDALHGEPAACGGVRLTDICGSVRD</sequence>
<protein>
    <submittedName>
        <fullName evidence="1">Uncharacterized protein</fullName>
    </submittedName>
</protein>
<gene>
    <name evidence="1" type="ORF">L3Q82_015991</name>
</gene>
<evidence type="ECO:0000313" key="2">
    <source>
        <dbReference type="Proteomes" id="UP000831701"/>
    </source>
</evidence>
<dbReference type="EMBL" id="CM041549">
    <property type="protein sequence ID" value="KAI3357581.1"/>
    <property type="molecule type" value="Genomic_DNA"/>
</dbReference>
<keyword evidence="2" id="KW-1185">Reference proteome</keyword>
<reference evidence="1" key="1">
    <citation type="submission" date="2022-04" db="EMBL/GenBank/DDBJ databases">
        <title>Jade perch genome.</title>
        <authorList>
            <person name="Chao B."/>
        </authorList>
    </citation>
    <scope>NUCLEOTIDE SEQUENCE</scope>
    <source>
        <strain evidence="1">CB-2022</strain>
    </source>
</reference>
<proteinExistence type="predicted"/>
<organism evidence="1 2">
    <name type="scientific">Scortum barcoo</name>
    <name type="common">barcoo grunter</name>
    <dbReference type="NCBI Taxonomy" id="214431"/>
    <lineage>
        <taxon>Eukaryota</taxon>
        <taxon>Metazoa</taxon>
        <taxon>Chordata</taxon>
        <taxon>Craniata</taxon>
        <taxon>Vertebrata</taxon>
        <taxon>Euteleostomi</taxon>
        <taxon>Actinopterygii</taxon>
        <taxon>Neopterygii</taxon>
        <taxon>Teleostei</taxon>
        <taxon>Neoteleostei</taxon>
        <taxon>Acanthomorphata</taxon>
        <taxon>Eupercaria</taxon>
        <taxon>Centrarchiformes</taxon>
        <taxon>Terapontoidei</taxon>
        <taxon>Terapontidae</taxon>
        <taxon>Scortum</taxon>
    </lineage>
</organism>
<dbReference type="Proteomes" id="UP000831701">
    <property type="component" value="Chromosome 19"/>
</dbReference>
<comment type="caution">
    <text evidence="1">The sequence shown here is derived from an EMBL/GenBank/DDBJ whole genome shotgun (WGS) entry which is preliminary data.</text>
</comment>
<evidence type="ECO:0000313" key="1">
    <source>
        <dbReference type="EMBL" id="KAI3357581.1"/>
    </source>
</evidence>
<accession>A0ACB8VPN7</accession>